<accession>A0A942YMG0</accession>
<gene>
    <name evidence="1" type="ORF">KHA93_06455</name>
</gene>
<keyword evidence="2" id="KW-1185">Reference proteome</keyword>
<dbReference type="EMBL" id="JAGYPJ010000001">
    <property type="protein sequence ID" value="MBS4199296.1"/>
    <property type="molecule type" value="Genomic_DNA"/>
</dbReference>
<dbReference type="Proteomes" id="UP000682713">
    <property type="component" value="Unassembled WGS sequence"/>
</dbReference>
<evidence type="ECO:0000313" key="1">
    <source>
        <dbReference type="EMBL" id="MBS4199296.1"/>
    </source>
</evidence>
<reference evidence="1 2" key="1">
    <citation type="submission" date="2021-05" db="EMBL/GenBank/DDBJ databases">
        <title>Novel Bacillus species.</title>
        <authorList>
            <person name="Liu G."/>
        </authorList>
    </citation>
    <scope>NUCLEOTIDE SEQUENCE [LARGE SCALE GENOMIC DNA]</scope>
    <source>
        <strain evidence="1 2">FJAT-49732</strain>
    </source>
</reference>
<sequence>MYDPTVFENLKVAFENHIYDLDNIDHIITILDRVDRMDLAVLARDFSIHFALVDHPDITAEIVLEASIEDLAEEILEWPGANPGCSITLRFYKRIDNVAIQCNDIEQALNSIWENEIELTQTLSFKYAQEGSDYIDTIEVRFKHKINEENMNEIGDFLDHVLKTLEELSEI</sequence>
<comment type="caution">
    <text evidence="1">The sequence shown here is derived from an EMBL/GenBank/DDBJ whole genome shotgun (WGS) entry which is preliminary data.</text>
</comment>
<dbReference type="RefSeq" id="WP_213109986.1">
    <property type="nucleotide sequence ID" value="NZ_JAGYPJ010000001.1"/>
</dbReference>
<organism evidence="1 2">
    <name type="scientific">Lederbergia citrisecunda</name>
    <dbReference type="NCBI Taxonomy" id="2833583"/>
    <lineage>
        <taxon>Bacteria</taxon>
        <taxon>Bacillati</taxon>
        <taxon>Bacillota</taxon>
        <taxon>Bacilli</taxon>
        <taxon>Bacillales</taxon>
        <taxon>Bacillaceae</taxon>
        <taxon>Lederbergia</taxon>
    </lineage>
</organism>
<evidence type="ECO:0000313" key="2">
    <source>
        <dbReference type="Proteomes" id="UP000682713"/>
    </source>
</evidence>
<dbReference type="AlphaFoldDB" id="A0A942YMG0"/>
<name>A0A942YMG0_9BACI</name>
<proteinExistence type="predicted"/>
<protein>
    <submittedName>
        <fullName evidence="1">Uncharacterized protein</fullName>
    </submittedName>
</protein>